<proteinExistence type="predicted"/>
<keyword evidence="2" id="KW-1185">Reference proteome</keyword>
<reference evidence="1" key="1">
    <citation type="submission" date="2023-04" db="EMBL/GenBank/DDBJ databases">
        <title>A chromosome-level genome assembly of the parasitoid wasp Eretmocerus hayati.</title>
        <authorList>
            <person name="Zhong Y."/>
            <person name="Liu S."/>
            <person name="Liu Y."/>
        </authorList>
    </citation>
    <scope>NUCLEOTIDE SEQUENCE</scope>
    <source>
        <strain evidence="1">ZJU_SS_LIU_2023</strain>
    </source>
</reference>
<name>A0ACC2PX65_9HYME</name>
<accession>A0ACC2PX65</accession>
<organism evidence="1 2">
    <name type="scientific">Eretmocerus hayati</name>
    <dbReference type="NCBI Taxonomy" id="131215"/>
    <lineage>
        <taxon>Eukaryota</taxon>
        <taxon>Metazoa</taxon>
        <taxon>Ecdysozoa</taxon>
        <taxon>Arthropoda</taxon>
        <taxon>Hexapoda</taxon>
        <taxon>Insecta</taxon>
        <taxon>Pterygota</taxon>
        <taxon>Neoptera</taxon>
        <taxon>Endopterygota</taxon>
        <taxon>Hymenoptera</taxon>
        <taxon>Apocrita</taxon>
        <taxon>Proctotrupomorpha</taxon>
        <taxon>Chalcidoidea</taxon>
        <taxon>Aphelinidae</taxon>
        <taxon>Aphelininae</taxon>
        <taxon>Eretmocerus</taxon>
    </lineage>
</organism>
<sequence length="291" mass="30726">MEEVRGSPAASRRLSQILDPLARLASELGAPSSCTSTSSAPCSPRLGSGGSRLQQHSCCTGPPTSTSTSSGPSSLGASGSPRLMPRKGRQGPAVPPRPRNNNGPFASSGSSGPQGLVFTKDKSFNESARGAGYVELRDSPSPSPKLALANPYSFSSEPSGRVEYVDSATGVGTTGVGVRPELGIHDNNSASGSGYLDRLTNQQQQMLWSTEGMVRSGPQSLTLQQQDLESRSVGSGFGATTSGKSFDGYSNAVEELNWQERCLELQLELHRSRNQASRVRDMLREKVSDFT</sequence>
<comment type="caution">
    <text evidence="1">The sequence shown here is derived from an EMBL/GenBank/DDBJ whole genome shotgun (WGS) entry which is preliminary data.</text>
</comment>
<evidence type="ECO:0000313" key="1">
    <source>
        <dbReference type="EMBL" id="KAJ8688195.1"/>
    </source>
</evidence>
<evidence type="ECO:0000313" key="2">
    <source>
        <dbReference type="Proteomes" id="UP001239111"/>
    </source>
</evidence>
<protein>
    <submittedName>
        <fullName evidence="1">Uncharacterized protein</fullName>
    </submittedName>
</protein>
<gene>
    <name evidence="1" type="ORF">QAD02_023990</name>
</gene>
<dbReference type="Proteomes" id="UP001239111">
    <property type="component" value="Chromosome 1"/>
</dbReference>
<dbReference type="EMBL" id="CM056741">
    <property type="protein sequence ID" value="KAJ8688195.1"/>
    <property type="molecule type" value="Genomic_DNA"/>
</dbReference>